<keyword evidence="3" id="KW-1185">Reference proteome</keyword>
<name>A0ABP1FI69_9CHLO</name>
<feature type="compositionally biased region" description="Basic and acidic residues" evidence="1">
    <location>
        <begin position="183"/>
        <end position="203"/>
    </location>
</feature>
<organism evidence="2 3">
    <name type="scientific">Coccomyxa viridis</name>
    <dbReference type="NCBI Taxonomy" id="1274662"/>
    <lineage>
        <taxon>Eukaryota</taxon>
        <taxon>Viridiplantae</taxon>
        <taxon>Chlorophyta</taxon>
        <taxon>core chlorophytes</taxon>
        <taxon>Trebouxiophyceae</taxon>
        <taxon>Trebouxiophyceae incertae sedis</taxon>
        <taxon>Coccomyxaceae</taxon>
        <taxon>Coccomyxa</taxon>
    </lineage>
</organism>
<evidence type="ECO:0000313" key="3">
    <source>
        <dbReference type="Proteomes" id="UP001497392"/>
    </source>
</evidence>
<proteinExistence type="predicted"/>
<protein>
    <submittedName>
        <fullName evidence="2">G784 protein</fullName>
    </submittedName>
</protein>
<comment type="caution">
    <text evidence="2">The sequence shown here is derived from an EMBL/GenBank/DDBJ whole genome shotgun (WGS) entry which is preliminary data.</text>
</comment>
<reference evidence="2 3" key="1">
    <citation type="submission" date="2024-06" db="EMBL/GenBank/DDBJ databases">
        <authorList>
            <person name="Kraege A."/>
            <person name="Thomma B."/>
        </authorList>
    </citation>
    <scope>NUCLEOTIDE SEQUENCE [LARGE SCALE GENOMIC DNA]</scope>
</reference>
<gene>
    <name evidence="2" type="primary">g784</name>
    <name evidence="2" type="ORF">VP750_LOCUS685</name>
</gene>
<feature type="region of interest" description="Disordered" evidence="1">
    <location>
        <begin position="1"/>
        <end position="313"/>
    </location>
</feature>
<evidence type="ECO:0000313" key="2">
    <source>
        <dbReference type="EMBL" id="CAL5219026.1"/>
    </source>
</evidence>
<dbReference type="Proteomes" id="UP001497392">
    <property type="component" value="Unassembled WGS sequence"/>
</dbReference>
<evidence type="ECO:0000256" key="1">
    <source>
        <dbReference type="SAM" id="MobiDB-lite"/>
    </source>
</evidence>
<dbReference type="EMBL" id="CAXHTA020000002">
    <property type="protein sequence ID" value="CAL5219026.1"/>
    <property type="molecule type" value="Genomic_DNA"/>
</dbReference>
<accession>A0ABP1FI69</accession>
<sequence length="313" mass="33306">MVFEESTFVLTKAPAKAAAEVTEPVVPDPSKKLDIPQRPAPSLNTESVNAETEHSAAVKTTAKPAASPVPKTVESSKPIQQTPPTREPRRPQWDTSLVNKARNAVRKPHQPQWSPAGAAARKVRPDSANSVSSWTPPRENCNLDPNKSPARSGGSPVKHPSPWTLEGRSVLDRTVEDEGIAAEEARKESAGEDPPKKPNRQELRAQALEKGWVGNGTGRQIGDQDDEEDATPRADLKKHSPTQRFGSIEGIIRTFTGDGPEGMGGHGKHPIGMPSINCRAGGADEDRAGARGAGGAKRGRRGAKSSCTGCTVM</sequence>